<evidence type="ECO:0000313" key="2">
    <source>
        <dbReference type="Proteomes" id="UP000634004"/>
    </source>
</evidence>
<gene>
    <name evidence="1" type="ORF">GCM10009069_12920</name>
</gene>
<name>A0A8J3CPQ8_9PROT</name>
<dbReference type="EMBL" id="BMZH01000004">
    <property type="protein sequence ID" value="GHA91176.1"/>
    <property type="molecule type" value="Genomic_DNA"/>
</dbReference>
<reference evidence="1" key="1">
    <citation type="journal article" date="2014" name="Int. J. Syst. Evol. Microbiol.">
        <title>Complete genome sequence of Corynebacterium casei LMG S-19264T (=DSM 44701T), isolated from a smear-ripened cheese.</title>
        <authorList>
            <consortium name="US DOE Joint Genome Institute (JGI-PGF)"/>
            <person name="Walter F."/>
            <person name="Albersmeier A."/>
            <person name="Kalinowski J."/>
            <person name="Ruckert C."/>
        </authorList>
    </citation>
    <scope>NUCLEOTIDE SEQUENCE</scope>
    <source>
        <strain evidence="1">KCTC 32513</strain>
    </source>
</reference>
<dbReference type="Proteomes" id="UP000634004">
    <property type="component" value="Unassembled WGS sequence"/>
</dbReference>
<dbReference type="AlphaFoldDB" id="A0A8J3CPQ8"/>
<proteinExistence type="predicted"/>
<comment type="caution">
    <text evidence="1">The sequence shown here is derived from an EMBL/GenBank/DDBJ whole genome shotgun (WGS) entry which is preliminary data.</text>
</comment>
<dbReference type="RefSeq" id="WP_189496616.1">
    <property type="nucleotide sequence ID" value="NZ_BMZH01000004.1"/>
</dbReference>
<sequence>MKDVQTLIADIHRNERMDENDVRKVRRAFGQDLTVTLTEADTLFELNAVSDKPENWGPYFTSVLAAYVDDREAPQDYVSGSSAAWLISKISHDGIVETETELKLLMNVLKTAHHVPDALQKFALDQVLSAVMSGRGVVSGSMLTPGILGEAEVKLLRQVLYAGSGKGGIGITRTEAEALFRLNDATSGRANHPSWQTLFVHAIANYLMVISAPAIPTPEEALHRENWLNDDAANFGNRFVGSFKSLFDQRREEQRTDGSGGYSNLKTGDVARAEQIDLREAKWLIDRLLTDGKHDENEMALLSFIKDECPDIDAALHTYDSAD</sequence>
<keyword evidence="2" id="KW-1185">Reference proteome</keyword>
<evidence type="ECO:0000313" key="1">
    <source>
        <dbReference type="EMBL" id="GHA91176.1"/>
    </source>
</evidence>
<reference evidence="1" key="2">
    <citation type="submission" date="2020-09" db="EMBL/GenBank/DDBJ databases">
        <authorList>
            <person name="Sun Q."/>
            <person name="Kim S."/>
        </authorList>
    </citation>
    <scope>NUCLEOTIDE SEQUENCE</scope>
    <source>
        <strain evidence="1">KCTC 32513</strain>
    </source>
</reference>
<organism evidence="1 2">
    <name type="scientific">Algimonas arctica</name>
    <dbReference type="NCBI Taxonomy" id="1479486"/>
    <lineage>
        <taxon>Bacteria</taxon>
        <taxon>Pseudomonadati</taxon>
        <taxon>Pseudomonadota</taxon>
        <taxon>Alphaproteobacteria</taxon>
        <taxon>Maricaulales</taxon>
        <taxon>Robiginitomaculaceae</taxon>
        <taxon>Algimonas</taxon>
    </lineage>
</organism>
<accession>A0A8J3CPQ8</accession>
<protein>
    <submittedName>
        <fullName evidence="1">Uncharacterized protein</fullName>
    </submittedName>
</protein>